<dbReference type="GO" id="GO:0000272">
    <property type="term" value="P:polysaccharide catabolic process"/>
    <property type="evidence" value="ECO:0007669"/>
    <property type="project" value="InterPro"/>
</dbReference>
<keyword evidence="1" id="KW-0812">Transmembrane</keyword>
<reference evidence="4 5" key="1">
    <citation type="submission" date="2015-12" db="EMBL/GenBank/DDBJ databases">
        <title>Complete genome sequence of Pseudoalteromonas rubra SCSIO 6842, harboring a conjugative plasmid.</title>
        <authorList>
            <person name="Li B."/>
            <person name="Wang X."/>
        </authorList>
    </citation>
    <scope>NUCLEOTIDE SEQUENCE [LARGE SCALE GENOMIC DNA]</scope>
    <source>
        <strain evidence="4 5">SCSIO 6842</strain>
    </source>
</reference>
<accession>A0A0U3HPJ1</accession>
<dbReference type="Gene3D" id="2.60.40.680">
    <property type="match status" value="1"/>
</dbReference>
<feature type="domain" description="Cohesin" evidence="3">
    <location>
        <begin position="33"/>
        <end position="143"/>
    </location>
</feature>
<keyword evidence="2" id="KW-0732">Signal</keyword>
<proteinExistence type="predicted"/>
<organism evidence="4 5">
    <name type="scientific">Pseudoalteromonas rubra</name>
    <dbReference type="NCBI Taxonomy" id="43658"/>
    <lineage>
        <taxon>Bacteria</taxon>
        <taxon>Pseudomonadati</taxon>
        <taxon>Pseudomonadota</taxon>
        <taxon>Gammaproteobacteria</taxon>
        <taxon>Alteromonadales</taxon>
        <taxon>Pseudoalteromonadaceae</taxon>
        <taxon>Pseudoalteromonas</taxon>
    </lineage>
</organism>
<dbReference type="SUPFAM" id="SSF49384">
    <property type="entry name" value="Carbohydrate-binding domain"/>
    <property type="match status" value="1"/>
</dbReference>
<evidence type="ECO:0000313" key="5">
    <source>
        <dbReference type="Proteomes" id="UP000069015"/>
    </source>
</evidence>
<sequence>MKYMLYIATLLASLSTFAEQGRIYLETPNPQIKTGSEFYVDVMVAELPDVYGTQLTLNYDSQSITFIDQDTKTRGAQLEHGNFLNTRNLYVLRNQANTQHGTIQYIVSQVAPVKSASGDGRLARLYFTAPDNAAINTISIEVAEFGTRNGEKYTYKANTPLSLQFDSGYQVQASPGISIKTWIISLAIVLSLIALTVFFLRSRALKLKMKNITASQALQ</sequence>
<feature type="signal peptide" evidence="2">
    <location>
        <begin position="1"/>
        <end position="18"/>
    </location>
</feature>
<feature type="transmembrane region" description="Helical" evidence="1">
    <location>
        <begin position="182"/>
        <end position="200"/>
    </location>
</feature>
<dbReference type="Proteomes" id="UP000069015">
    <property type="component" value="Chromosome 1"/>
</dbReference>
<gene>
    <name evidence="4" type="ORF">AT705_07995</name>
</gene>
<evidence type="ECO:0000256" key="2">
    <source>
        <dbReference type="SAM" id="SignalP"/>
    </source>
</evidence>
<feature type="chain" id="PRO_5006839496" description="Cohesin domain-containing protein" evidence="2">
    <location>
        <begin position="19"/>
        <end position="219"/>
    </location>
</feature>
<keyword evidence="1" id="KW-1133">Transmembrane helix</keyword>
<dbReference type="CDD" id="cd08547">
    <property type="entry name" value="Type_II_cohesin"/>
    <property type="match status" value="1"/>
</dbReference>
<evidence type="ECO:0000256" key="1">
    <source>
        <dbReference type="SAM" id="Phobius"/>
    </source>
</evidence>
<dbReference type="Pfam" id="PF00963">
    <property type="entry name" value="Cohesin"/>
    <property type="match status" value="1"/>
</dbReference>
<dbReference type="InterPro" id="IPR002102">
    <property type="entry name" value="Cohesin_dom"/>
</dbReference>
<dbReference type="GO" id="GO:0030246">
    <property type="term" value="F:carbohydrate binding"/>
    <property type="evidence" value="ECO:0007669"/>
    <property type="project" value="InterPro"/>
</dbReference>
<dbReference type="RefSeq" id="WP_058796184.1">
    <property type="nucleotide sequence ID" value="NZ_CP013611.1"/>
</dbReference>
<dbReference type="AlphaFoldDB" id="A0A0U3HPJ1"/>
<keyword evidence="1" id="KW-0472">Membrane</keyword>
<dbReference type="InterPro" id="IPR008965">
    <property type="entry name" value="CBM2/CBM3_carb-bd_dom_sf"/>
</dbReference>
<dbReference type="KEGG" id="prr:AT705_07995"/>
<name>A0A0U3HPJ1_9GAMM</name>
<evidence type="ECO:0000313" key="4">
    <source>
        <dbReference type="EMBL" id="ALU42888.1"/>
    </source>
</evidence>
<dbReference type="EMBL" id="CP013611">
    <property type="protein sequence ID" value="ALU42888.1"/>
    <property type="molecule type" value="Genomic_DNA"/>
</dbReference>
<evidence type="ECO:0000259" key="3">
    <source>
        <dbReference type="Pfam" id="PF00963"/>
    </source>
</evidence>
<protein>
    <recommendedName>
        <fullName evidence="3">Cohesin domain-containing protein</fullName>
    </recommendedName>
</protein>